<dbReference type="SMART" id="SM00332">
    <property type="entry name" value="PP2Cc"/>
    <property type="match status" value="1"/>
</dbReference>
<protein>
    <submittedName>
        <fullName evidence="2">Protein serine/threonine phosphatase</fullName>
    </submittedName>
</protein>
<dbReference type="eggNOG" id="COG0631">
    <property type="taxonomic scope" value="Bacteria"/>
</dbReference>
<dbReference type="NCBIfam" id="NF033484">
    <property type="entry name" value="Stp1_PP2C_phos"/>
    <property type="match status" value="1"/>
</dbReference>
<dbReference type="CDD" id="cd00143">
    <property type="entry name" value="PP2Cc"/>
    <property type="match status" value="1"/>
</dbReference>
<proteinExistence type="predicted"/>
<dbReference type="PROSITE" id="PS51746">
    <property type="entry name" value="PPM_2"/>
    <property type="match status" value="1"/>
</dbReference>
<evidence type="ECO:0000313" key="2">
    <source>
        <dbReference type="EMBL" id="ADU27628.1"/>
    </source>
</evidence>
<dbReference type="Pfam" id="PF13672">
    <property type="entry name" value="PP2C_2"/>
    <property type="match status" value="1"/>
</dbReference>
<dbReference type="InterPro" id="IPR036457">
    <property type="entry name" value="PPM-type-like_dom_sf"/>
</dbReference>
<dbReference type="SMART" id="SM00331">
    <property type="entry name" value="PP2C_SIG"/>
    <property type="match status" value="1"/>
</dbReference>
<organism evidence="2 3">
    <name type="scientific">Ethanoligenens harbinense (strain DSM 18485 / JCM 12961 / CGMCC 1.5033 / YUAN-3)</name>
    <dbReference type="NCBI Taxonomy" id="663278"/>
    <lineage>
        <taxon>Bacteria</taxon>
        <taxon>Bacillati</taxon>
        <taxon>Bacillota</taxon>
        <taxon>Clostridia</taxon>
        <taxon>Eubacteriales</taxon>
        <taxon>Oscillospiraceae</taxon>
        <taxon>Ethanoligenens</taxon>
    </lineage>
</organism>
<dbReference type="InterPro" id="IPR001932">
    <property type="entry name" value="PPM-type_phosphatase-like_dom"/>
</dbReference>
<dbReference type="RefSeq" id="WP_013485976.1">
    <property type="nucleotide sequence ID" value="NC_014828.1"/>
</dbReference>
<dbReference type="Proteomes" id="UP000001551">
    <property type="component" value="Chromosome"/>
</dbReference>
<sequence length="246" mass="26150">MLQLIGKTDVGKVRKTNQDDYAYGQLPGGAVWAVVCDGMGGANGGSVASSMAVRSIEHSIQSRYDGRTDDEAVRALLFSALMDANAQVYARAGQDVSLYGMGTTVVACIATADLLFVAHAGDSRAYLLDREATQLTRDHSVVQEMVDSGEITAEEARNHPNKNIITRALGVEPALKIDFGAHPFPKGAGVLLCSDGLSNLVESESFVQAMREDSETAAEKLTALANENGGTDNITVVMIVNRNDQE</sequence>
<name>E6U3M8_ETHHY</name>
<feature type="domain" description="PPM-type phosphatase" evidence="1">
    <location>
        <begin position="4"/>
        <end position="241"/>
    </location>
</feature>
<evidence type="ECO:0000259" key="1">
    <source>
        <dbReference type="PROSITE" id="PS51746"/>
    </source>
</evidence>
<dbReference type="PANTHER" id="PTHR47992">
    <property type="entry name" value="PROTEIN PHOSPHATASE"/>
    <property type="match status" value="1"/>
</dbReference>
<dbReference type="AlphaFoldDB" id="E6U3M8"/>
<accession>E6U3M8</accession>
<dbReference type="SUPFAM" id="SSF81606">
    <property type="entry name" value="PP2C-like"/>
    <property type="match status" value="1"/>
</dbReference>
<reference evidence="2 3" key="1">
    <citation type="submission" date="2010-12" db="EMBL/GenBank/DDBJ databases">
        <title>Complete sequence of Ethanoligenens harbinense YUAN-3.</title>
        <authorList>
            <person name="Lucas S."/>
            <person name="Copeland A."/>
            <person name="Lapidus A."/>
            <person name="Cheng J.-F."/>
            <person name="Bruce D."/>
            <person name="Goodwin L."/>
            <person name="Pitluck S."/>
            <person name="Chertkov O."/>
            <person name="Misra M."/>
            <person name="Detter J.C."/>
            <person name="Han C."/>
            <person name="Tapia R."/>
            <person name="Land M."/>
            <person name="Hauser L."/>
            <person name="Jeffries C."/>
            <person name="Kyrpides N."/>
            <person name="Ivanova N."/>
            <person name="Mikhailova N."/>
            <person name="Wang A."/>
            <person name="Mouttaki H."/>
            <person name="He Z."/>
            <person name="Zhou J."/>
            <person name="Hemme C.L."/>
            <person name="Woyke T."/>
        </authorList>
    </citation>
    <scope>NUCLEOTIDE SEQUENCE [LARGE SCALE GENOMIC DNA]</scope>
    <source>
        <strain evidence="3">DSM 18485 / JCM 12961 / CGMCC 1.5033 / YUAN-3</strain>
    </source>
</reference>
<gene>
    <name evidence="2" type="ordered locus">Ethha_2111</name>
</gene>
<dbReference type="InterPro" id="IPR015655">
    <property type="entry name" value="PP2C"/>
</dbReference>
<evidence type="ECO:0000313" key="3">
    <source>
        <dbReference type="Proteomes" id="UP000001551"/>
    </source>
</evidence>
<dbReference type="EMBL" id="CP002400">
    <property type="protein sequence ID" value="ADU27628.1"/>
    <property type="molecule type" value="Genomic_DNA"/>
</dbReference>
<dbReference type="KEGG" id="eha:Ethha_2111"/>
<keyword evidence="3" id="KW-1185">Reference proteome</keyword>
<dbReference type="HOGENOM" id="CLU_034545_4_1_9"/>
<dbReference type="GO" id="GO:0004722">
    <property type="term" value="F:protein serine/threonine phosphatase activity"/>
    <property type="evidence" value="ECO:0007669"/>
    <property type="project" value="InterPro"/>
</dbReference>
<dbReference type="STRING" id="663278.Ethha_2111"/>
<dbReference type="Gene3D" id="3.60.40.10">
    <property type="entry name" value="PPM-type phosphatase domain"/>
    <property type="match status" value="1"/>
</dbReference>